<protein>
    <submittedName>
        <fullName evidence="1">Uncharacterized protein</fullName>
    </submittedName>
</protein>
<proteinExistence type="predicted"/>
<gene>
    <name evidence="1" type="ORF">BpHYR1_000239</name>
</gene>
<comment type="caution">
    <text evidence="1">The sequence shown here is derived from an EMBL/GenBank/DDBJ whole genome shotgun (WGS) entry which is preliminary data.</text>
</comment>
<keyword evidence="2" id="KW-1185">Reference proteome</keyword>
<sequence length="71" mass="8183">MIISLPIFSIFEPLSVTIRINKLTADSLLIYGEVKLTVRSCQCCWMLLFVSLLFVRDLNNLRQDACRAKFT</sequence>
<accession>A0A3M7PFK6</accession>
<reference evidence="1 2" key="1">
    <citation type="journal article" date="2018" name="Sci. Rep.">
        <title>Genomic signatures of local adaptation to the degree of environmental predictability in rotifers.</title>
        <authorList>
            <person name="Franch-Gras L."/>
            <person name="Hahn C."/>
            <person name="Garcia-Roger E.M."/>
            <person name="Carmona M.J."/>
            <person name="Serra M."/>
            <person name="Gomez A."/>
        </authorList>
    </citation>
    <scope>NUCLEOTIDE SEQUENCE [LARGE SCALE GENOMIC DNA]</scope>
    <source>
        <strain evidence="1">HYR1</strain>
    </source>
</reference>
<evidence type="ECO:0000313" key="2">
    <source>
        <dbReference type="Proteomes" id="UP000276133"/>
    </source>
</evidence>
<dbReference type="EMBL" id="REGN01011384">
    <property type="protein sequence ID" value="RMZ97494.1"/>
    <property type="molecule type" value="Genomic_DNA"/>
</dbReference>
<evidence type="ECO:0000313" key="1">
    <source>
        <dbReference type="EMBL" id="RMZ97494.1"/>
    </source>
</evidence>
<name>A0A3M7PFK6_BRAPC</name>
<organism evidence="1 2">
    <name type="scientific">Brachionus plicatilis</name>
    <name type="common">Marine rotifer</name>
    <name type="synonym">Brachionus muelleri</name>
    <dbReference type="NCBI Taxonomy" id="10195"/>
    <lineage>
        <taxon>Eukaryota</taxon>
        <taxon>Metazoa</taxon>
        <taxon>Spiralia</taxon>
        <taxon>Gnathifera</taxon>
        <taxon>Rotifera</taxon>
        <taxon>Eurotatoria</taxon>
        <taxon>Monogononta</taxon>
        <taxon>Pseudotrocha</taxon>
        <taxon>Ploima</taxon>
        <taxon>Brachionidae</taxon>
        <taxon>Brachionus</taxon>
    </lineage>
</organism>
<dbReference type="Proteomes" id="UP000276133">
    <property type="component" value="Unassembled WGS sequence"/>
</dbReference>
<dbReference type="AlphaFoldDB" id="A0A3M7PFK6"/>